<evidence type="ECO:0000313" key="2">
    <source>
        <dbReference type="Proteomes" id="UP000327387"/>
    </source>
</evidence>
<dbReference type="EMBL" id="MK947458">
    <property type="protein sequence ID" value="QFG07440.1"/>
    <property type="molecule type" value="Genomic_DNA"/>
</dbReference>
<evidence type="ECO:0000313" key="1">
    <source>
        <dbReference type="EMBL" id="QFG07440.1"/>
    </source>
</evidence>
<accession>A0A5J6T997</accession>
<organism evidence="1 2">
    <name type="scientific">Salmonella phage vB_SenS_SB10</name>
    <dbReference type="NCBI Taxonomy" id="2591134"/>
    <lineage>
        <taxon>Viruses</taxon>
        <taxon>Duplodnaviria</taxon>
        <taxon>Heunggongvirae</taxon>
        <taxon>Uroviricota</taxon>
        <taxon>Caudoviricetes</taxon>
        <taxon>Demerecviridae</taxon>
        <taxon>Markadamsvirinae</taxon>
        <taxon>Epseptimavirus</taxon>
        <taxon>Epseptimavirus SB10</taxon>
        <taxon>Epseptimavirus fuchur</taxon>
    </lineage>
</organism>
<sequence length="32" mass="3520">MKSGYPSRANGTGYYAHRANSLSKLEEFGDIV</sequence>
<proteinExistence type="predicted"/>
<dbReference type="RefSeq" id="YP_011651654.1">
    <property type="nucleotide sequence ID" value="NC_101270.1"/>
</dbReference>
<reference evidence="1 2" key="1">
    <citation type="submission" date="2019-05" db="EMBL/GenBank/DDBJ databases">
        <title>Whole genome sequence analysis of broad host range Salmonella enterica bacteriophages.</title>
        <authorList>
            <person name="Bhandare S.G."/>
            <person name="Colavecchio A."/>
            <person name="Emond-Rheault J.-G."/>
            <person name="Hamel J."/>
            <person name="Kukavica-Ibrulj I."/>
            <person name="Boyle B."/>
            <person name="Levesque R.C."/>
            <person name="Goodridge L."/>
        </authorList>
    </citation>
    <scope>NUCLEOTIDE SEQUENCE [LARGE SCALE GENOMIC DNA]</scope>
</reference>
<protein>
    <submittedName>
        <fullName evidence="1">Uncharacterized protein</fullName>
    </submittedName>
</protein>
<name>A0A5J6T997_9CAUD</name>
<dbReference type="Proteomes" id="UP000327387">
    <property type="component" value="Segment"/>
</dbReference>
<keyword evidence="2" id="KW-1185">Reference proteome</keyword>